<evidence type="ECO:0000313" key="3">
    <source>
        <dbReference type="Proteomes" id="UP001321473"/>
    </source>
</evidence>
<feature type="signal peptide" evidence="1">
    <location>
        <begin position="1"/>
        <end position="20"/>
    </location>
</feature>
<comment type="caution">
    <text evidence="2">The sequence shown here is derived from an EMBL/GenBank/DDBJ whole genome shotgun (WGS) entry which is preliminary data.</text>
</comment>
<keyword evidence="3" id="KW-1185">Reference proteome</keyword>
<gene>
    <name evidence="2" type="ORF">V5799_004069</name>
</gene>
<evidence type="ECO:0008006" key="4">
    <source>
        <dbReference type="Google" id="ProtNLM"/>
    </source>
</evidence>
<feature type="chain" id="PRO_5042947097" description="Lipocalin-5 1" evidence="1">
    <location>
        <begin position="21"/>
        <end position="203"/>
    </location>
</feature>
<sequence>MAELRAVALILISLAGVTISKLGPPGGPLKLLREPVDSFKWSIICNTEDVEITGICCALQIWYTFDSAVAISDSDNDTIFECLTAKKTDINLESKTANFTFLMPTAGKEISIHVKPGDEPSTLILTSDDDPTPREGVNYYTDYHDCVVANLELEKDKNQCILWARREVKDNVPQDCIDHFVDICGVIVPAHSRDLCPDGEGDY</sequence>
<dbReference type="GO" id="GO:0030682">
    <property type="term" value="P:symbiont-mediated perturbation of host defenses"/>
    <property type="evidence" value="ECO:0007669"/>
    <property type="project" value="InterPro"/>
</dbReference>
<dbReference type="InterPro" id="IPR002970">
    <property type="entry name" value="Tick_his-bd"/>
</dbReference>
<reference evidence="2 3" key="1">
    <citation type="journal article" date="2023" name="Arcadia Sci">
        <title>De novo assembly of a long-read Amblyomma americanum tick genome.</title>
        <authorList>
            <person name="Chou S."/>
            <person name="Poskanzer K.E."/>
            <person name="Rollins M."/>
            <person name="Thuy-Boun P.S."/>
        </authorList>
    </citation>
    <scope>NUCLEOTIDE SEQUENCE [LARGE SCALE GENOMIC DNA]</scope>
    <source>
        <strain evidence="2">F_SG_1</strain>
        <tissue evidence="2">Salivary glands</tissue>
    </source>
</reference>
<evidence type="ECO:0000313" key="2">
    <source>
        <dbReference type="EMBL" id="KAK8758300.1"/>
    </source>
</evidence>
<dbReference type="Gene3D" id="2.40.128.20">
    <property type="match status" value="1"/>
</dbReference>
<dbReference type="SUPFAM" id="SSF50814">
    <property type="entry name" value="Lipocalins"/>
    <property type="match status" value="1"/>
</dbReference>
<dbReference type="GO" id="GO:0043176">
    <property type="term" value="F:amine binding"/>
    <property type="evidence" value="ECO:0007669"/>
    <property type="project" value="InterPro"/>
</dbReference>
<accession>A0AAQ4D760</accession>
<dbReference type="AlphaFoldDB" id="A0AAQ4D760"/>
<dbReference type="EMBL" id="JARKHS020034247">
    <property type="protein sequence ID" value="KAK8758300.1"/>
    <property type="molecule type" value="Genomic_DNA"/>
</dbReference>
<name>A0AAQ4D760_AMBAM</name>
<evidence type="ECO:0000256" key="1">
    <source>
        <dbReference type="SAM" id="SignalP"/>
    </source>
</evidence>
<dbReference type="InterPro" id="IPR012674">
    <property type="entry name" value="Calycin"/>
</dbReference>
<dbReference type="Proteomes" id="UP001321473">
    <property type="component" value="Unassembled WGS sequence"/>
</dbReference>
<organism evidence="2 3">
    <name type="scientific">Amblyomma americanum</name>
    <name type="common">Lone star tick</name>
    <dbReference type="NCBI Taxonomy" id="6943"/>
    <lineage>
        <taxon>Eukaryota</taxon>
        <taxon>Metazoa</taxon>
        <taxon>Ecdysozoa</taxon>
        <taxon>Arthropoda</taxon>
        <taxon>Chelicerata</taxon>
        <taxon>Arachnida</taxon>
        <taxon>Acari</taxon>
        <taxon>Parasitiformes</taxon>
        <taxon>Ixodida</taxon>
        <taxon>Ixodoidea</taxon>
        <taxon>Ixodidae</taxon>
        <taxon>Amblyomminae</taxon>
        <taxon>Amblyomma</taxon>
    </lineage>
</organism>
<keyword evidence="1" id="KW-0732">Signal</keyword>
<dbReference type="Pfam" id="PF02098">
    <property type="entry name" value="His_binding"/>
    <property type="match status" value="1"/>
</dbReference>
<protein>
    <recommendedName>
        <fullName evidence="4">Lipocalin-5 1</fullName>
    </recommendedName>
</protein>
<proteinExistence type="predicted"/>